<dbReference type="SMART" id="SM00020">
    <property type="entry name" value="Tryp_SPc"/>
    <property type="match status" value="1"/>
</dbReference>
<accession>A0AAV2PKN8</accession>
<dbReference type="InterPro" id="IPR033116">
    <property type="entry name" value="TRYPSIN_SER"/>
</dbReference>
<dbReference type="CDD" id="cd00190">
    <property type="entry name" value="Tryp_SPc"/>
    <property type="match status" value="1"/>
</dbReference>
<dbReference type="GO" id="GO:0006508">
    <property type="term" value="P:proteolysis"/>
    <property type="evidence" value="ECO:0007669"/>
    <property type="project" value="InterPro"/>
</dbReference>
<dbReference type="PANTHER" id="PTHR24256">
    <property type="entry name" value="TRYPTASE-RELATED"/>
    <property type="match status" value="1"/>
</dbReference>
<dbReference type="PROSITE" id="PS00135">
    <property type="entry name" value="TRYPSIN_SER"/>
    <property type="match status" value="1"/>
</dbReference>
<dbReference type="InterPro" id="IPR001314">
    <property type="entry name" value="Peptidase_S1A"/>
</dbReference>
<organism evidence="4 5">
    <name type="scientific">Meganyctiphanes norvegica</name>
    <name type="common">Northern krill</name>
    <name type="synonym">Thysanopoda norvegica</name>
    <dbReference type="NCBI Taxonomy" id="48144"/>
    <lineage>
        <taxon>Eukaryota</taxon>
        <taxon>Metazoa</taxon>
        <taxon>Ecdysozoa</taxon>
        <taxon>Arthropoda</taxon>
        <taxon>Crustacea</taxon>
        <taxon>Multicrustacea</taxon>
        <taxon>Malacostraca</taxon>
        <taxon>Eumalacostraca</taxon>
        <taxon>Eucarida</taxon>
        <taxon>Euphausiacea</taxon>
        <taxon>Euphausiidae</taxon>
        <taxon>Meganyctiphanes</taxon>
    </lineage>
</organism>
<gene>
    <name evidence="4" type="ORF">MNOR_LOCUS746</name>
</gene>
<comment type="caution">
    <text evidence="4">The sequence shown here is derived from an EMBL/GenBank/DDBJ whole genome shotgun (WGS) entry which is preliminary data.</text>
</comment>
<dbReference type="Pfam" id="PF00089">
    <property type="entry name" value="Trypsin"/>
    <property type="match status" value="1"/>
</dbReference>
<keyword evidence="5" id="KW-1185">Reference proteome</keyword>
<feature type="non-terminal residue" evidence="4">
    <location>
        <position position="1"/>
    </location>
</feature>
<feature type="domain" description="Peptidase S1" evidence="3">
    <location>
        <begin position="1"/>
        <end position="243"/>
    </location>
</feature>
<evidence type="ECO:0000256" key="2">
    <source>
        <dbReference type="ARBA" id="ARBA00024195"/>
    </source>
</evidence>
<evidence type="ECO:0000313" key="4">
    <source>
        <dbReference type="EMBL" id="CAL4059684.1"/>
    </source>
</evidence>
<reference evidence="4 5" key="1">
    <citation type="submission" date="2024-05" db="EMBL/GenBank/DDBJ databases">
        <authorList>
            <person name="Wallberg A."/>
        </authorList>
    </citation>
    <scope>NUCLEOTIDE SEQUENCE [LARGE SCALE GENOMIC DNA]</scope>
</reference>
<protein>
    <recommendedName>
        <fullName evidence="3">Peptidase S1 domain-containing protein</fullName>
    </recommendedName>
</protein>
<name>A0AAV2PKN8_MEGNR</name>
<evidence type="ECO:0000313" key="5">
    <source>
        <dbReference type="Proteomes" id="UP001497623"/>
    </source>
</evidence>
<dbReference type="PROSITE" id="PS50240">
    <property type="entry name" value="TRYPSIN_DOM"/>
    <property type="match status" value="1"/>
</dbReference>
<dbReference type="InterPro" id="IPR001254">
    <property type="entry name" value="Trypsin_dom"/>
</dbReference>
<sequence>PWLAAIGKIKNQLTLNGRTIHLRHYNATCGGTLITNRHVLCAAHCFMSPRVINDPPTHVRLGEHNLRTYGFGAQDYLIVDRRIGSYDQFTRSNDIIILKLDRQVEFNDRISPACLPFNLPKYEYFRKRLTVVGWGFTTESSQISVEPMREEPEHVPLWEYQQQYRNVTPITNKNMCAGRGIADSCMGDSGGPLNFKSSRGINAGRVFVVGIVSHGPTVCGSSTQAGVYVNVAKYEHWIRNNLY</sequence>
<comment type="similarity">
    <text evidence="2">Belongs to the peptidase S1 family. CLIP subfamily.</text>
</comment>
<dbReference type="Gene3D" id="2.40.10.10">
    <property type="entry name" value="Trypsin-like serine proteases"/>
    <property type="match status" value="1"/>
</dbReference>
<dbReference type="InterPro" id="IPR009003">
    <property type="entry name" value="Peptidase_S1_PA"/>
</dbReference>
<evidence type="ECO:0000259" key="3">
    <source>
        <dbReference type="PROSITE" id="PS50240"/>
    </source>
</evidence>
<dbReference type="SUPFAM" id="SSF50494">
    <property type="entry name" value="Trypsin-like serine proteases"/>
    <property type="match status" value="1"/>
</dbReference>
<evidence type="ECO:0000256" key="1">
    <source>
        <dbReference type="ARBA" id="ARBA00023157"/>
    </source>
</evidence>
<proteinExistence type="inferred from homology"/>
<dbReference type="InterPro" id="IPR043504">
    <property type="entry name" value="Peptidase_S1_PA_chymotrypsin"/>
</dbReference>
<dbReference type="InterPro" id="IPR051487">
    <property type="entry name" value="Ser/Thr_Proteases_Immune/Dev"/>
</dbReference>
<dbReference type="EMBL" id="CAXKWB010000174">
    <property type="protein sequence ID" value="CAL4059684.1"/>
    <property type="molecule type" value="Genomic_DNA"/>
</dbReference>
<keyword evidence="1" id="KW-1015">Disulfide bond</keyword>
<dbReference type="AlphaFoldDB" id="A0AAV2PKN8"/>
<dbReference type="Proteomes" id="UP001497623">
    <property type="component" value="Unassembled WGS sequence"/>
</dbReference>
<dbReference type="PRINTS" id="PR00722">
    <property type="entry name" value="CHYMOTRYPSIN"/>
</dbReference>
<dbReference type="GO" id="GO:0004252">
    <property type="term" value="F:serine-type endopeptidase activity"/>
    <property type="evidence" value="ECO:0007669"/>
    <property type="project" value="InterPro"/>
</dbReference>